<evidence type="ECO:0000313" key="2">
    <source>
        <dbReference type="Proteomes" id="UP000005438"/>
    </source>
</evidence>
<organism evidence="1 2">
    <name type="scientific">Niastella koreensis (strain DSM 17620 / KACC 11465 / NBRC 106392 / GR20-10)</name>
    <dbReference type="NCBI Taxonomy" id="700598"/>
    <lineage>
        <taxon>Bacteria</taxon>
        <taxon>Pseudomonadati</taxon>
        <taxon>Bacteroidota</taxon>
        <taxon>Chitinophagia</taxon>
        <taxon>Chitinophagales</taxon>
        <taxon>Chitinophagaceae</taxon>
        <taxon>Niastella</taxon>
    </lineage>
</organism>
<dbReference type="EMBL" id="CP003178">
    <property type="protein sequence ID" value="AEV96717.1"/>
    <property type="molecule type" value="Genomic_DNA"/>
</dbReference>
<proteinExistence type="predicted"/>
<sequence>MLTGKKKVDRVDELIRLIKEEVEGVKDENSEEYYTVANPFTFAVSRFTIRGIHEQK</sequence>
<gene>
    <name evidence="1" type="ordered locus">Niako_0319</name>
</gene>
<evidence type="ECO:0000313" key="1">
    <source>
        <dbReference type="EMBL" id="AEV96717.1"/>
    </source>
</evidence>
<name>G8TPB1_NIAKG</name>
<dbReference type="STRING" id="700598.Niako_0319"/>
<dbReference type="AlphaFoldDB" id="G8TPB1"/>
<dbReference type="Proteomes" id="UP000005438">
    <property type="component" value="Chromosome"/>
</dbReference>
<dbReference type="KEGG" id="nko:Niako_0319"/>
<protein>
    <submittedName>
        <fullName evidence="1">Uncharacterized protein</fullName>
    </submittedName>
</protein>
<accession>G8TPB1</accession>
<reference evidence="1 2" key="1">
    <citation type="submission" date="2011-12" db="EMBL/GenBank/DDBJ databases">
        <title>The complete genome of Niastella koreensis GR20-10.</title>
        <authorList>
            <consortium name="US DOE Joint Genome Institute (JGI-PGF)"/>
            <person name="Lucas S."/>
            <person name="Han J."/>
            <person name="Lapidus A."/>
            <person name="Bruce D."/>
            <person name="Goodwin L."/>
            <person name="Pitluck S."/>
            <person name="Peters L."/>
            <person name="Kyrpides N."/>
            <person name="Mavromatis K."/>
            <person name="Ivanova N."/>
            <person name="Mikhailova N."/>
            <person name="Davenport K."/>
            <person name="Saunders E."/>
            <person name="Detter J.C."/>
            <person name="Tapia R."/>
            <person name="Han C."/>
            <person name="Land M."/>
            <person name="Hauser L."/>
            <person name="Markowitz V."/>
            <person name="Cheng J.-F."/>
            <person name="Hugenholtz P."/>
            <person name="Woyke T."/>
            <person name="Wu D."/>
            <person name="Tindall B."/>
            <person name="Pomrenke H."/>
            <person name="Brambilla E."/>
            <person name="Klenk H.-P."/>
            <person name="Eisen J.A."/>
        </authorList>
    </citation>
    <scope>NUCLEOTIDE SEQUENCE [LARGE SCALE GENOMIC DNA]</scope>
    <source>
        <strain evidence="2">DSM 17620 / KACC 11465 / NBRC 106392 / GR20-10</strain>
    </source>
</reference>
<dbReference type="HOGENOM" id="CLU_3009671_0_0_10"/>